<organism evidence="2 3">
    <name type="scientific">Pristionchus mayeri</name>
    <dbReference type="NCBI Taxonomy" id="1317129"/>
    <lineage>
        <taxon>Eukaryota</taxon>
        <taxon>Metazoa</taxon>
        <taxon>Ecdysozoa</taxon>
        <taxon>Nematoda</taxon>
        <taxon>Chromadorea</taxon>
        <taxon>Rhabditida</taxon>
        <taxon>Rhabditina</taxon>
        <taxon>Diplogasteromorpha</taxon>
        <taxon>Diplogasteroidea</taxon>
        <taxon>Neodiplogasteridae</taxon>
        <taxon>Pristionchus</taxon>
    </lineage>
</organism>
<gene>
    <name evidence="2" type="ORF">PMAYCL1PPCAC_27136</name>
</gene>
<dbReference type="AlphaFoldDB" id="A0AAN5IBR7"/>
<sequence length="83" mass="9485">MTSEIETAHIFASSLYLKSLIAFRLLSSGTGLICMTILELNIRQDTIKKLFNQENRHSQIASNSTQFSWILDLSSLLLNIRRK</sequence>
<dbReference type="Proteomes" id="UP001328107">
    <property type="component" value="Unassembled WGS sequence"/>
</dbReference>
<name>A0AAN5IBR7_9BILA</name>
<reference evidence="3" key="1">
    <citation type="submission" date="2022-10" db="EMBL/GenBank/DDBJ databases">
        <title>Genome assembly of Pristionchus species.</title>
        <authorList>
            <person name="Yoshida K."/>
            <person name="Sommer R.J."/>
        </authorList>
    </citation>
    <scope>NUCLEOTIDE SEQUENCE [LARGE SCALE GENOMIC DNA]</scope>
    <source>
        <strain evidence="3">RS5460</strain>
    </source>
</reference>
<keyword evidence="1" id="KW-0472">Membrane</keyword>
<keyword evidence="1" id="KW-0812">Transmembrane</keyword>
<evidence type="ECO:0008006" key="4">
    <source>
        <dbReference type="Google" id="ProtNLM"/>
    </source>
</evidence>
<proteinExistence type="predicted"/>
<feature type="non-terminal residue" evidence="2">
    <location>
        <position position="83"/>
    </location>
</feature>
<protein>
    <recommendedName>
        <fullName evidence="4">G protein-coupled receptor</fullName>
    </recommendedName>
</protein>
<keyword evidence="3" id="KW-1185">Reference proteome</keyword>
<comment type="caution">
    <text evidence="2">The sequence shown here is derived from an EMBL/GenBank/DDBJ whole genome shotgun (WGS) entry which is preliminary data.</text>
</comment>
<evidence type="ECO:0000313" key="3">
    <source>
        <dbReference type="Proteomes" id="UP001328107"/>
    </source>
</evidence>
<accession>A0AAN5IBR7</accession>
<keyword evidence="1" id="KW-1133">Transmembrane helix</keyword>
<evidence type="ECO:0000256" key="1">
    <source>
        <dbReference type="SAM" id="Phobius"/>
    </source>
</evidence>
<dbReference type="EMBL" id="BTRK01000006">
    <property type="protein sequence ID" value="GMR56941.1"/>
    <property type="molecule type" value="Genomic_DNA"/>
</dbReference>
<evidence type="ECO:0000313" key="2">
    <source>
        <dbReference type="EMBL" id="GMR56941.1"/>
    </source>
</evidence>
<feature type="transmembrane region" description="Helical" evidence="1">
    <location>
        <begin position="21"/>
        <end position="42"/>
    </location>
</feature>